<evidence type="ECO:0000259" key="8">
    <source>
        <dbReference type="Pfam" id="PF01979"/>
    </source>
</evidence>
<evidence type="ECO:0000313" key="9">
    <source>
        <dbReference type="EMBL" id="KKN50947.1"/>
    </source>
</evidence>
<dbReference type="CDD" id="cd01296">
    <property type="entry name" value="Imidazolone-5PH"/>
    <property type="match status" value="1"/>
</dbReference>
<dbReference type="AlphaFoldDB" id="A0A0F9RMC9"/>
<dbReference type="FunFam" id="3.20.20.140:FF:000007">
    <property type="entry name" value="Imidazolonepropionase"/>
    <property type="match status" value="1"/>
</dbReference>
<dbReference type="HAMAP" id="MF_00372">
    <property type="entry name" value="HutI"/>
    <property type="match status" value="1"/>
</dbReference>
<dbReference type="GO" id="GO:0050480">
    <property type="term" value="F:imidazolonepropionase activity"/>
    <property type="evidence" value="ECO:0007669"/>
    <property type="project" value="UniProtKB-EC"/>
</dbReference>
<keyword evidence="7" id="KW-0408">Iron</keyword>
<dbReference type="InterPro" id="IPR011059">
    <property type="entry name" value="Metal-dep_hydrolase_composite"/>
</dbReference>
<dbReference type="InterPro" id="IPR006680">
    <property type="entry name" value="Amidohydro-rel"/>
</dbReference>
<dbReference type="Pfam" id="PF01979">
    <property type="entry name" value="Amidohydro_1"/>
    <property type="match status" value="1"/>
</dbReference>
<dbReference type="InterPro" id="IPR005920">
    <property type="entry name" value="HutI"/>
</dbReference>
<dbReference type="GO" id="GO:0019556">
    <property type="term" value="P:L-histidine catabolic process to glutamate and formamide"/>
    <property type="evidence" value="ECO:0007669"/>
    <property type="project" value="InterPro"/>
</dbReference>
<dbReference type="PANTHER" id="PTHR42752:SF1">
    <property type="entry name" value="IMIDAZOLONEPROPIONASE-RELATED"/>
    <property type="match status" value="1"/>
</dbReference>
<evidence type="ECO:0000256" key="2">
    <source>
        <dbReference type="ARBA" id="ARBA00012864"/>
    </source>
</evidence>
<gene>
    <name evidence="9" type="ORF">LCGC14_0627650</name>
</gene>
<dbReference type="GO" id="GO:0046872">
    <property type="term" value="F:metal ion binding"/>
    <property type="evidence" value="ECO:0007669"/>
    <property type="project" value="UniProtKB-KW"/>
</dbReference>
<feature type="domain" description="Amidohydrolase-related" evidence="8">
    <location>
        <begin position="94"/>
        <end position="435"/>
    </location>
</feature>
<evidence type="ECO:0000256" key="3">
    <source>
        <dbReference type="ARBA" id="ARBA00022723"/>
    </source>
</evidence>
<dbReference type="SUPFAM" id="SSF51556">
    <property type="entry name" value="Metallo-dependent hydrolases"/>
    <property type="match status" value="1"/>
</dbReference>
<dbReference type="NCBIfam" id="TIGR01224">
    <property type="entry name" value="hutI"/>
    <property type="match status" value="1"/>
</dbReference>
<evidence type="ECO:0000256" key="5">
    <source>
        <dbReference type="ARBA" id="ARBA00022808"/>
    </source>
</evidence>
<keyword evidence="3" id="KW-0479">Metal-binding</keyword>
<evidence type="ECO:0000256" key="1">
    <source>
        <dbReference type="ARBA" id="ARBA00005023"/>
    </source>
</evidence>
<dbReference type="PANTHER" id="PTHR42752">
    <property type="entry name" value="IMIDAZOLONEPROPIONASE"/>
    <property type="match status" value="1"/>
</dbReference>
<dbReference type="EC" id="3.5.2.7" evidence="2"/>
<evidence type="ECO:0000256" key="4">
    <source>
        <dbReference type="ARBA" id="ARBA00022801"/>
    </source>
</evidence>
<name>A0A0F9RMC9_9ZZZZ</name>
<dbReference type="SUPFAM" id="SSF51338">
    <property type="entry name" value="Composite domain of metallo-dependent hydrolases"/>
    <property type="match status" value="1"/>
</dbReference>
<comment type="caution">
    <text evidence="9">The sequence shown here is derived from an EMBL/GenBank/DDBJ whole genome shotgun (WGS) entry which is preliminary data.</text>
</comment>
<keyword evidence="4" id="KW-0378">Hydrolase</keyword>
<comment type="pathway">
    <text evidence="1">Amino-acid degradation.</text>
</comment>
<dbReference type="EMBL" id="LAZR01001088">
    <property type="protein sequence ID" value="KKN50947.1"/>
    <property type="molecule type" value="Genomic_DNA"/>
</dbReference>
<sequence length="442" mass="49134">MVINLFVASTYLKEEFVYEVDPDLIIFNVNELVTMSSKYGAPRIGKNMSELAIINNGAIAIKDDRIIFIGRTEELMSKFEFGKISTKVDATNKLVTPGFIDPHTHIIFDGTRENELSMKLEGKSYLEILKAGGGILKTVRETRKAPLEKLVENGKIILDRMMSYGTTTIEAKSGYGLTTDSEIRQLKAIQILNNEHPLDIVPTFLGAHAVPPEYTDRNDEYIELIISEMIPKIAKENLAEFCDVFCEKEIFSIEQTRKILTVAIRYGLKPQIHIDEIVDTNGALLGSEIKAFQTGHLLKSNYEGLKAMAREGVIATLLPGTPFCLMLDEYAPARKMIEFGVPIALATDLNPNCWTESMQMIVALACYKMKLTPSEALTAATINGACALDRQDQIGSLEVGKKADLIVFDVANHKFLPYHFGVNLVSKVIKNGKIVFDNDLST</sequence>
<dbReference type="InterPro" id="IPR032466">
    <property type="entry name" value="Metal_Hydrolase"/>
</dbReference>
<reference evidence="9" key="1">
    <citation type="journal article" date="2015" name="Nature">
        <title>Complex archaea that bridge the gap between prokaryotes and eukaryotes.</title>
        <authorList>
            <person name="Spang A."/>
            <person name="Saw J.H."/>
            <person name="Jorgensen S.L."/>
            <person name="Zaremba-Niedzwiedzka K."/>
            <person name="Martijn J."/>
            <person name="Lind A.E."/>
            <person name="van Eijk R."/>
            <person name="Schleper C."/>
            <person name="Guy L."/>
            <person name="Ettema T.J."/>
        </authorList>
    </citation>
    <scope>NUCLEOTIDE SEQUENCE</scope>
</reference>
<keyword evidence="6" id="KW-0862">Zinc</keyword>
<dbReference type="GO" id="GO:0005737">
    <property type="term" value="C:cytoplasm"/>
    <property type="evidence" value="ECO:0007669"/>
    <property type="project" value="InterPro"/>
</dbReference>
<dbReference type="Gene3D" id="3.20.20.140">
    <property type="entry name" value="Metal-dependent hydrolases"/>
    <property type="match status" value="1"/>
</dbReference>
<evidence type="ECO:0000256" key="6">
    <source>
        <dbReference type="ARBA" id="ARBA00022833"/>
    </source>
</evidence>
<proteinExistence type="inferred from homology"/>
<evidence type="ECO:0000256" key="7">
    <source>
        <dbReference type="ARBA" id="ARBA00023004"/>
    </source>
</evidence>
<dbReference type="Gene3D" id="2.30.40.10">
    <property type="entry name" value="Urease, subunit C, domain 1"/>
    <property type="match status" value="1"/>
</dbReference>
<accession>A0A0F9RMC9</accession>
<keyword evidence="5" id="KW-0369">Histidine metabolism</keyword>
<protein>
    <recommendedName>
        <fullName evidence="2">imidazolonepropionase</fullName>
        <ecNumber evidence="2">3.5.2.7</ecNumber>
    </recommendedName>
</protein>
<organism evidence="9">
    <name type="scientific">marine sediment metagenome</name>
    <dbReference type="NCBI Taxonomy" id="412755"/>
    <lineage>
        <taxon>unclassified sequences</taxon>
        <taxon>metagenomes</taxon>
        <taxon>ecological metagenomes</taxon>
    </lineage>
</organism>